<gene>
    <name evidence="3" type="ORF">CLV72_10275</name>
</gene>
<proteinExistence type="predicted"/>
<evidence type="ECO:0000313" key="4">
    <source>
        <dbReference type="Proteomes" id="UP000237846"/>
    </source>
</evidence>
<feature type="domain" description="SAF" evidence="2">
    <location>
        <begin position="61"/>
        <end position="123"/>
    </location>
</feature>
<comment type="caution">
    <text evidence="3">The sequence shown here is derived from an EMBL/GenBank/DDBJ whole genome shotgun (WGS) entry which is preliminary data.</text>
</comment>
<feature type="region of interest" description="Disordered" evidence="1">
    <location>
        <begin position="1"/>
        <end position="22"/>
    </location>
</feature>
<sequence>MHTTPPSPRPRPARANRPPGSAWQRGALTVARYRRPAAAALCAGAALAALYLVRPPPEPTAAVLAADRDLAAGEVIAAGAVRTVRVPTALLPDGALRPGSRRAGERVAGPVRRGEVLTDARLDARPHPDDFGPGLVAAPVRLTDGGVAALLRPGQRVDLLAAGDATEGAAVRLAERAPVLEVPQAQPDAVDGALIVLALTPQQAAQLAAQTIHSHLSVTIRN</sequence>
<reference evidence="3 4" key="1">
    <citation type="submission" date="2018-03" db="EMBL/GenBank/DDBJ databases">
        <title>Genomic Encyclopedia of Archaeal and Bacterial Type Strains, Phase II (KMG-II): from individual species to whole genera.</title>
        <authorList>
            <person name="Goeker M."/>
        </authorList>
    </citation>
    <scope>NUCLEOTIDE SEQUENCE [LARGE SCALE GENOMIC DNA]</scope>
    <source>
        <strain evidence="3 4">DSM 45601</strain>
    </source>
</reference>
<organism evidence="3 4">
    <name type="scientific">Allonocardiopsis opalescens</name>
    <dbReference type="NCBI Taxonomy" id="1144618"/>
    <lineage>
        <taxon>Bacteria</taxon>
        <taxon>Bacillati</taxon>
        <taxon>Actinomycetota</taxon>
        <taxon>Actinomycetes</taxon>
        <taxon>Streptosporangiales</taxon>
        <taxon>Allonocardiopsis</taxon>
    </lineage>
</organism>
<dbReference type="OrthoDB" id="4808509at2"/>
<evidence type="ECO:0000259" key="2">
    <source>
        <dbReference type="SMART" id="SM00858"/>
    </source>
</evidence>
<dbReference type="SMART" id="SM00858">
    <property type="entry name" value="SAF"/>
    <property type="match status" value="1"/>
</dbReference>
<dbReference type="Proteomes" id="UP000237846">
    <property type="component" value="Unassembled WGS sequence"/>
</dbReference>
<dbReference type="EMBL" id="PVZC01000002">
    <property type="protein sequence ID" value="PRY00445.1"/>
    <property type="molecule type" value="Genomic_DNA"/>
</dbReference>
<dbReference type="RefSeq" id="WP_106241784.1">
    <property type="nucleotide sequence ID" value="NZ_PVZC01000002.1"/>
</dbReference>
<dbReference type="InterPro" id="IPR013974">
    <property type="entry name" value="SAF"/>
</dbReference>
<dbReference type="Pfam" id="PF08666">
    <property type="entry name" value="SAF"/>
    <property type="match status" value="1"/>
</dbReference>
<feature type="compositionally biased region" description="Pro residues" evidence="1">
    <location>
        <begin position="1"/>
        <end position="10"/>
    </location>
</feature>
<evidence type="ECO:0000256" key="1">
    <source>
        <dbReference type="SAM" id="MobiDB-lite"/>
    </source>
</evidence>
<name>A0A2T0Q9C3_9ACTN</name>
<dbReference type="CDD" id="cd11614">
    <property type="entry name" value="SAF_CpaB_FlgA_like"/>
    <property type="match status" value="1"/>
</dbReference>
<protein>
    <submittedName>
        <fullName evidence="3">Flp pilus assembly protein CpaB</fullName>
    </submittedName>
</protein>
<keyword evidence="4" id="KW-1185">Reference proteome</keyword>
<evidence type="ECO:0000313" key="3">
    <source>
        <dbReference type="EMBL" id="PRY00445.1"/>
    </source>
</evidence>
<dbReference type="AlphaFoldDB" id="A0A2T0Q9C3"/>
<accession>A0A2T0Q9C3</accession>